<feature type="coiled-coil region" evidence="1">
    <location>
        <begin position="72"/>
        <end position="99"/>
    </location>
</feature>
<proteinExistence type="predicted"/>
<protein>
    <submittedName>
        <fullName evidence="2">Uncharacterized protein</fullName>
    </submittedName>
</protein>
<comment type="caution">
    <text evidence="2">The sequence shown here is derived from an EMBL/GenBank/DDBJ whole genome shotgun (WGS) entry which is preliminary data.</text>
</comment>
<dbReference type="AlphaFoldDB" id="A0ABD1PQR4"/>
<dbReference type="EMBL" id="JBFOLK010000013">
    <property type="protein sequence ID" value="KAL2466260.1"/>
    <property type="molecule type" value="Genomic_DNA"/>
</dbReference>
<reference evidence="3" key="1">
    <citation type="submission" date="2024-07" db="EMBL/GenBank/DDBJ databases">
        <title>Two chromosome-level genome assemblies of Korean endemic species Abeliophyllum distichum and Forsythia ovata (Oleaceae).</title>
        <authorList>
            <person name="Jang H."/>
        </authorList>
    </citation>
    <scope>NUCLEOTIDE SEQUENCE [LARGE SCALE GENOMIC DNA]</scope>
</reference>
<keyword evidence="1" id="KW-0175">Coiled coil</keyword>
<keyword evidence="3" id="KW-1185">Reference proteome</keyword>
<gene>
    <name evidence="2" type="ORF">Adt_42111</name>
</gene>
<evidence type="ECO:0000313" key="3">
    <source>
        <dbReference type="Proteomes" id="UP001604336"/>
    </source>
</evidence>
<evidence type="ECO:0000256" key="1">
    <source>
        <dbReference type="SAM" id="Coils"/>
    </source>
</evidence>
<organism evidence="2 3">
    <name type="scientific">Abeliophyllum distichum</name>
    <dbReference type="NCBI Taxonomy" id="126358"/>
    <lineage>
        <taxon>Eukaryota</taxon>
        <taxon>Viridiplantae</taxon>
        <taxon>Streptophyta</taxon>
        <taxon>Embryophyta</taxon>
        <taxon>Tracheophyta</taxon>
        <taxon>Spermatophyta</taxon>
        <taxon>Magnoliopsida</taxon>
        <taxon>eudicotyledons</taxon>
        <taxon>Gunneridae</taxon>
        <taxon>Pentapetalae</taxon>
        <taxon>asterids</taxon>
        <taxon>lamiids</taxon>
        <taxon>Lamiales</taxon>
        <taxon>Oleaceae</taxon>
        <taxon>Forsythieae</taxon>
        <taxon>Abeliophyllum</taxon>
    </lineage>
</organism>
<sequence length="115" mass="12716">MMTMAAMNKARGFVLNSEVDSTLKGFMCKQDQAEAKAKKLSDELQVIGSTSTMLGYENESLWTKIETVVSTKAVLKIKLDAAAEDVRQAERRVLEAQEIRRAARRPGSGLKIGHM</sequence>
<dbReference type="Proteomes" id="UP001604336">
    <property type="component" value="Unassembled WGS sequence"/>
</dbReference>
<evidence type="ECO:0000313" key="2">
    <source>
        <dbReference type="EMBL" id="KAL2466260.1"/>
    </source>
</evidence>
<accession>A0ABD1PQR4</accession>
<name>A0ABD1PQR4_9LAMI</name>